<evidence type="ECO:0000313" key="1">
    <source>
        <dbReference type="EMBL" id="CAA9557404.1"/>
    </source>
</evidence>
<name>A0A6J4UT13_9BACT</name>
<organism evidence="1">
    <name type="scientific">uncultured Thermomicrobiales bacterium</name>
    <dbReference type="NCBI Taxonomy" id="1645740"/>
    <lineage>
        <taxon>Bacteria</taxon>
        <taxon>Pseudomonadati</taxon>
        <taxon>Thermomicrobiota</taxon>
        <taxon>Thermomicrobia</taxon>
        <taxon>Thermomicrobiales</taxon>
        <taxon>environmental samples</taxon>
    </lineage>
</organism>
<dbReference type="InterPro" id="IPR041881">
    <property type="entry name" value="PqqD_sf"/>
</dbReference>
<proteinExistence type="predicted"/>
<dbReference type="Gene3D" id="1.10.10.1150">
    <property type="entry name" value="Coenzyme PQQ synthesis protein D (PqqD)"/>
    <property type="match status" value="1"/>
</dbReference>
<dbReference type="InterPro" id="IPR008792">
    <property type="entry name" value="PQQD"/>
</dbReference>
<protein>
    <recommendedName>
        <fullName evidence="2">PqqD family protein</fullName>
    </recommendedName>
</protein>
<dbReference type="Pfam" id="PF05402">
    <property type="entry name" value="PqqD"/>
    <property type="match status" value="1"/>
</dbReference>
<evidence type="ECO:0008006" key="2">
    <source>
        <dbReference type="Google" id="ProtNLM"/>
    </source>
</evidence>
<dbReference type="EMBL" id="CADCWG010000149">
    <property type="protein sequence ID" value="CAA9557404.1"/>
    <property type="molecule type" value="Genomic_DNA"/>
</dbReference>
<gene>
    <name evidence="1" type="ORF">AVDCRST_MAG49-2211</name>
</gene>
<sequence>MSYRVAGHVYHRAVDDEVVVFDGRTETYLGLNTTAAIVWTALAAGSSVGAAADALEARTGISPDLARADAIALATDLVERGLLEPTAG</sequence>
<dbReference type="AlphaFoldDB" id="A0A6J4UT13"/>
<reference evidence="1" key="1">
    <citation type="submission" date="2020-02" db="EMBL/GenBank/DDBJ databases">
        <authorList>
            <person name="Meier V. D."/>
        </authorList>
    </citation>
    <scope>NUCLEOTIDE SEQUENCE</scope>
    <source>
        <strain evidence="1">AVDCRST_MAG49</strain>
    </source>
</reference>
<accession>A0A6J4UT13</accession>